<dbReference type="AlphaFoldDB" id="A0AA48IAX6"/>
<feature type="compositionally biased region" description="Basic and acidic residues" evidence="2">
    <location>
        <begin position="254"/>
        <end position="268"/>
    </location>
</feature>
<organism evidence="4">
    <name type="scientific">Candidatus Improbicoccus pseudotrichonymphae</name>
    <dbReference type="NCBI Taxonomy" id="3033792"/>
    <lineage>
        <taxon>Bacteria</taxon>
        <taxon>Bacillati</taxon>
        <taxon>Bacillota</taxon>
        <taxon>Clostridia</taxon>
        <taxon>Candidatus Improbicoccus</taxon>
    </lineage>
</organism>
<name>A0AA48IAX6_9FIRM</name>
<gene>
    <name evidence="4" type="ORF">CfP315_0724</name>
</gene>
<evidence type="ECO:0000313" key="4">
    <source>
        <dbReference type="EMBL" id="BED92135.1"/>
    </source>
</evidence>
<protein>
    <submittedName>
        <fullName evidence="4">Uncharacterized protein</fullName>
    </submittedName>
</protein>
<reference evidence="4" key="1">
    <citation type="journal article" date="2023" name="ISME J.">
        <title>Emergence of putative energy parasites within Clostridia revealed by genome analysis of a novel endosymbiotic clade.</title>
        <authorList>
            <person name="Takahashi K."/>
            <person name="Kuwahara H."/>
            <person name="Horikawa Y."/>
            <person name="Izawa K."/>
            <person name="Kato D."/>
            <person name="Inagaki T."/>
            <person name="Yuki M."/>
            <person name="Ohkuma M."/>
            <person name="Hongoh Y."/>
        </authorList>
    </citation>
    <scope>NUCLEOTIDE SEQUENCE</scope>
    <source>
        <strain evidence="4">CfP3-15</strain>
    </source>
</reference>
<proteinExistence type="predicted"/>
<dbReference type="EMBL" id="AP027924">
    <property type="protein sequence ID" value="BED92135.1"/>
    <property type="molecule type" value="Genomic_DNA"/>
</dbReference>
<feature type="signal peptide" evidence="3">
    <location>
        <begin position="1"/>
        <end position="27"/>
    </location>
</feature>
<accession>A0AA48IAX6</accession>
<evidence type="ECO:0000256" key="1">
    <source>
        <dbReference type="SAM" id="Coils"/>
    </source>
</evidence>
<feature type="region of interest" description="Disordered" evidence="2">
    <location>
        <begin position="246"/>
        <end position="268"/>
    </location>
</feature>
<keyword evidence="1" id="KW-0175">Coiled coil</keyword>
<dbReference type="Proteomes" id="UP001337580">
    <property type="component" value="Chromosome"/>
</dbReference>
<dbReference type="KEGG" id="ips:CfP315_0724"/>
<keyword evidence="3" id="KW-0732">Signal</keyword>
<sequence>MSKSRFMKKFLAILVFGFCNLNICASAAMEDEKLEDEELAEAKGQALVATEKTATNFYSSPLEKSSAQESREYIKMKSLIGELARRPLTGNSMCDFVILGKSFLETKEQLEETQNVNQAMENKIRELQIKLDRLIQGIEPSQKEEELKKSLVEKLAQVNQEFIKMKSLVEKLAQVNQEFINMKSRIEELTQESFTGNSMCDFVVLGELFLGKQEQLERMRNENQTMKDKIAELNVNIRELQIELDQSTQGIEPSQKEEELKKSLEKKESGDYNSSREFLAEDYNRKILESFLAPMAPRGKRRVILASSPSDVNILSTLRQIISGVSYTEIRIDALKRENLNLRTENSRLHNVAKIKTDALSIENSNLRTENSCLRNEINELKQKERKLED</sequence>
<evidence type="ECO:0000256" key="2">
    <source>
        <dbReference type="SAM" id="MobiDB-lite"/>
    </source>
</evidence>
<evidence type="ECO:0000256" key="3">
    <source>
        <dbReference type="SAM" id="SignalP"/>
    </source>
</evidence>
<feature type="chain" id="PRO_5041436053" evidence="3">
    <location>
        <begin position="28"/>
        <end position="390"/>
    </location>
</feature>
<feature type="coiled-coil region" evidence="1">
    <location>
        <begin position="332"/>
        <end position="384"/>
    </location>
</feature>